<accession>A0A432MDM0</accession>
<evidence type="ECO:0000256" key="5">
    <source>
        <dbReference type="ARBA" id="ARBA00022723"/>
    </source>
</evidence>
<evidence type="ECO:0000256" key="9">
    <source>
        <dbReference type="ARBA" id="ARBA00048138"/>
    </source>
</evidence>
<dbReference type="NCBIfam" id="TIGR01488">
    <property type="entry name" value="HAD-SF-IB"/>
    <property type="match status" value="1"/>
</dbReference>
<keyword evidence="4" id="KW-0028">Amino-acid biosynthesis</keyword>
<dbReference type="OrthoDB" id="9804940at2"/>
<evidence type="ECO:0000256" key="7">
    <source>
        <dbReference type="ARBA" id="ARBA00022842"/>
    </source>
</evidence>
<dbReference type="SUPFAM" id="SSF56784">
    <property type="entry name" value="HAD-like"/>
    <property type="match status" value="1"/>
</dbReference>
<evidence type="ECO:0000256" key="3">
    <source>
        <dbReference type="ARBA" id="ARBA00012640"/>
    </source>
</evidence>
<dbReference type="EC" id="3.1.3.3" evidence="3"/>
<name>A0A432MDM0_9BACT</name>
<dbReference type="AlphaFoldDB" id="A0A432MDM0"/>
<evidence type="ECO:0000256" key="1">
    <source>
        <dbReference type="ARBA" id="ARBA00001946"/>
    </source>
</evidence>
<keyword evidence="12" id="KW-1185">Reference proteome</keyword>
<reference evidence="11 12" key="1">
    <citation type="submission" date="2018-12" db="EMBL/GenBank/DDBJ databases">
        <authorList>
            <person name="Toschakov S.V."/>
        </authorList>
    </citation>
    <scope>NUCLEOTIDE SEQUENCE [LARGE SCALE GENOMIC DNA]</scope>
    <source>
        <strain evidence="11 12">GM2012</strain>
    </source>
</reference>
<dbReference type="PANTHER" id="PTHR43344:SF2">
    <property type="entry name" value="PHOSPHOSERINE PHOSPHATASE"/>
    <property type="match status" value="1"/>
</dbReference>
<evidence type="ECO:0000256" key="4">
    <source>
        <dbReference type="ARBA" id="ARBA00022605"/>
    </source>
</evidence>
<dbReference type="GO" id="GO:0036424">
    <property type="term" value="F:L-phosphoserine phosphatase activity"/>
    <property type="evidence" value="ECO:0007669"/>
    <property type="project" value="TreeGrafter"/>
</dbReference>
<proteinExistence type="predicted"/>
<evidence type="ECO:0000256" key="6">
    <source>
        <dbReference type="ARBA" id="ARBA00022801"/>
    </source>
</evidence>
<dbReference type="GO" id="GO:0006564">
    <property type="term" value="P:L-serine biosynthetic process"/>
    <property type="evidence" value="ECO:0007669"/>
    <property type="project" value="UniProtKB-KW"/>
</dbReference>
<comment type="cofactor">
    <cofactor evidence="1">
        <name>Mg(2+)</name>
        <dbReference type="ChEBI" id="CHEBI:18420"/>
    </cofactor>
</comment>
<comment type="caution">
    <text evidence="11">The sequence shown here is derived from an EMBL/GenBank/DDBJ whole genome shotgun (WGS) entry which is preliminary data.</text>
</comment>
<keyword evidence="8" id="KW-0718">Serine biosynthesis</keyword>
<evidence type="ECO:0000313" key="11">
    <source>
        <dbReference type="EMBL" id="RUL82932.1"/>
    </source>
</evidence>
<dbReference type="Gene3D" id="3.90.1470.20">
    <property type="match status" value="1"/>
</dbReference>
<dbReference type="InterPro" id="IPR036412">
    <property type="entry name" value="HAD-like_sf"/>
</dbReference>
<keyword evidence="7" id="KW-0460">Magnesium</keyword>
<comment type="pathway">
    <text evidence="2">Amino-acid biosynthesis; L-serine biosynthesis; L-serine from 3-phospho-D-glycerate: step 3/3.</text>
</comment>
<protein>
    <recommendedName>
        <fullName evidence="3">phosphoserine phosphatase</fullName>
        <ecNumber evidence="3">3.1.3.3</ecNumber>
    </recommendedName>
</protein>
<comment type="catalytic activity">
    <reaction evidence="9">
        <text>O-phospho-L-serine + H2O = L-serine + phosphate</text>
        <dbReference type="Rhea" id="RHEA:21208"/>
        <dbReference type="ChEBI" id="CHEBI:15377"/>
        <dbReference type="ChEBI" id="CHEBI:33384"/>
        <dbReference type="ChEBI" id="CHEBI:43474"/>
        <dbReference type="ChEBI" id="CHEBI:57524"/>
        <dbReference type="EC" id="3.1.3.3"/>
    </reaction>
</comment>
<evidence type="ECO:0000256" key="10">
    <source>
        <dbReference type="ARBA" id="ARBA00048523"/>
    </source>
</evidence>
<dbReference type="InterPro" id="IPR050582">
    <property type="entry name" value="HAD-like_SerB"/>
</dbReference>
<evidence type="ECO:0000256" key="2">
    <source>
        <dbReference type="ARBA" id="ARBA00005135"/>
    </source>
</evidence>
<keyword evidence="5" id="KW-0479">Metal-binding</keyword>
<dbReference type="EMBL" id="RYZH01000067">
    <property type="protein sequence ID" value="RUL82932.1"/>
    <property type="molecule type" value="Genomic_DNA"/>
</dbReference>
<evidence type="ECO:0000313" key="12">
    <source>
        <dbReference type="Proteomes" id="UP000280296"/>
    </source>
</evidence>
<reference evidence="11 12" key="2">
    <citation type="submission" date="2019-01" db="EMBL/GenBank/DDBJ databases">
        <title>Tautonia sociabilis, a novel thermotolerant planctomycete of Isosphaeraceae family, isolated from a 4000 m deep subterranean habitat.</title>
        <authorList>
            <person name="Kovaleva O.L."/>
            <person name="Elcheninov A.G."/>
            <person name="Van Heerden E."/>
            <person name="Toshchakov S.V."/>
            <person name="Novikov A."/>
            <person name="Bonch-Osmolovskaya E.A."/>
            <person name="Kublanov I.V."/>
        </authorList>
    </citation>
    <scope>NUCLEOTIDE SEQUENCE [LARGE SCALE GENOMIC DNA]</scope>
    <source>
        <strain evidence="11 12">GM2012</strain>
    </source>
</reference>
<sequence length="225" mass="24705">MIESKYRSVLVTDFDGTMTELDFYSLVREALVPPGTPDYWASYRAGTLTHFEALRAIFEAARPDEAALIRLVDRMGLEPELAPAVSALNREGWKVVVVSNGCRWYIDRLLDRAGVALDVYANPGGVEGGRLEMHWPSETPFPSKETGISKAKVVKSFLEEGREVAFAGDSLTDAEAALLVPADRRFARSELADALRKQGEGFQPFDRWIEVARTLAPSALAAAAS</sequence>
<dbReference type="Gene3D" id="3.40.50.1000">
    <property type="entry name" value="HAD superfamily/HAD-like"/>
    <property type="match status" value="1"/>
</dbReference>
<dbReference type="GO" id="GO:0005737">
    <property type="term" value="C:cytoplasm"/>
    <property type="evidence" value="ECO:0007669"/>
    <property type="project" value="TreeGrafter"/>
</dbReference>
<dbReference type="RefSeq" id="WP_126727811.1">
    <property type="nucleotide sequence ID" value="NZ_RYZH01000067.1"/>
</dbReference>
<dbReference type="PANTHER" id="PTHR43344">
    <property type="entry name" value="PHOSPHOSERINE PHOSPHATASE"/>
    <property type="match status" value="1"/>
</dbReference>
<dbReference type="InterPro" id="IPR023214">
    <property type="entry name" value="HAD_sf"/>
</dbReference>
<dbReference type="Pfam" id="PF12710">
    <property type="entry name" value="HAD"/>
    <property type="match status" value="1"/>
</dbReference>
<organism evidence="11 12">
    <name type="scientific">Tautonia sociabilis</name>
    <dbReference type="NCBI Taxonomy" id="2080755"/>
    <lineage>
        <taxon>Bacteria</taxon>
        <taxon>Pseudomonadati</taxon>
        <taxon>Planctomycetota</taxon>
        <taxon>Planctomycetia</taxon>
        <taxon>Isosphaerales</taxon>
        <taxon>Isosphaeraceae</taxon>
        <taxon>Tautonia</taxon>
    </lineage>
</organism>
<keyword evidence="6 11" id="KW-0378">Hydrolase</keyword>
<comment type="catalytic activity">
    <reaction evidence="10">
        <text>O-phospho-D-serine + H2O = D-serine + phosphate</text>
        <dbReference type="Rhea" id="RHEA:24873"/>
        <dbReference type="ChEBI" id="CHEBI:15377"/>
        <dbReference type="ChEBI" id="CHEBI:35247"/>
        <dbReference type="ChEBI" id="CHEBI:43474"/>
        <dbReference type="ChEBI" id="CHEBI:58680"/>
        <dbReference type="EC" id="3.1.3.3"/>
    </reaction>
</comment>
<dbReference type="Proteomes" id="UP000280296">
    <property type="component" value="Unassembled WGS sequence"/>
</dbReference>
<gene>
    <name evidence="11" type="ORF">TsocGM_23030</name>
</gene>
<dbReference type="GO" id="GO:0000287">
    <property type="term" value="F:magnesium ion binding"/>
    <property type="evidence" value="ECO:0007669"/>
    <property type="project" value="TreeGrafter"/>
</dbReference>
<evidence type="ECO:0000256" key="8">
    <source>
        <dbReference type="ARBA" id="ARBA00023299"/>
    </source>
</evidence>